<evidence type="ECO:0000313" key="2">
    <source>
        <dbReference type="EMBL" id="HCK23289.1"/>
    </source>
</evidence>
<dbReference type="PANTHER" id="PTHR10357:SF205">
    <property type="entry name" value="O-GLYCOSYL HYDROLASE FAMILY 13"/>
    <property type="match status" value="1"/>
</dbReference>
<sequence length="217" mass="24693">MEKQNKLIVYQVLPRLFGNNNNYCVNNGSLETNGCGKFNDFTPKALGEIKKLGVTHIWYTGIIEHATQTDYSAYGIQRDHPAVVKGKAGSPYAIKDYYDVDPDLATHVEKRMHEFEELVKRTHKEGLKVIIDFVPNHVARQYHSDVQPADIAELGADDNQTLSFSPYNNYYYIPQTEFKGQFDLKAGGDTPYKEYPAKATGNNRFDASPNINDWYET</sequence>
<evidence type="ECO:0000313" key="3">
    <source>
        <dbReference type="Proteomes" id="UP000263098"/>
    </source>
</evidence>
<protein>
    <submittedName>
        <fullName evidence="2">Alpha-amylase</fullName>
    </submittedName>
</protein>
<evidence type="ECO:0000259" key="1">
    <source>
        <dbReference type="Pfam" id="PF00128"/>
    </source>
</evidence>
<dbReference type="Pfam" id="PF00128">
    <property type="entry name" value="Alpha-amylase"/>
    <property type="match status" value="1"/>
</dbReference>
<dbReference type="SUPFAM" id="SSF51445">
    <property type="entry name" value="(Trans)glycosidases"/>
    <property type="match status" value="1"/>
</dbReference>
<proteinExistence type="predicted"/>
<accession>A0A3D2SBR4</accession>
<reference evidence="2 3" key="1">
    <citation type="journal article" date="2018" name="Nat. Biotechnol.">
        <title>A standardized bacterial taxonomy based on genome phylogeny substantially revises the tree of life.</title>
        <authorList>
            <person name="Parks D.H."/>
            <person name="Chuvochina M."/>
            <person name="Waite D.W."/>
            <person name="Rinke C."/>
            <person name="Skarshewski A."/>
            <person name="Chaumeil P.A."/>
            <person name="Hugenholtz P."/>
        </authorList>
    </citation>
    <scope>NUCLEOTIDE SEQUENCE [LARGE SCALE GENOMIC DNA]</scope>
    <source>
        <strain evidence="2">UBA9667</strain>
    </source>
</reference>
<dbReference type="GO" id="GO:0004556">
    <property type="term" value="F:alpha-amylase activity"/>
    <property type="evidence" value="ECO:0007669"/>
    <property type="project" value="TreeGrafter"/>
</dbReference>
<dbReference type="AlphaFoldDB" id="A0A3D2SBR4"/>
<dbReference type="PANTHER" id="PTHR10357">
    <property type="entry name" value="ALPHA-AMYLASE FAMILY MEMBER"/>
    <property type="match status" value="1"/>
</dbReference>
<dbReference type="InterPro" id="IPR006047">
    <property type="entry name" value="GH13_cat_dom"/>
</dbReference>
<gene>
    <name evidence="2" type="ORF">DHW31_00645</name>
</gene>
<organism evidence="2 3">
    <name type="scientific">Bacteroides graminisolvens</name>
    <dbReference type="NCBI Taxonomy" id="477666"/>
    <lineage>
        <taxon>Bacteria</taxon>
        <taxon>Pseudomonadati</taxon>
        <taxon>Bacteroidota</taxon>
        <taxon>Bacteroidia</taxon>
        <taxon>Bacteroidales</taxon>
        <taxon>Bacteroidaceae</taxon>
        <taxon>Bacteroides</taxon>
    </lineage>
</organism>
<name>A0A3D2SBR4_9BACE</name>
<dbReference type="InterPro" id="IPR017853">
    <property type="entry name" value="GH"/>
</dbReference>
<feature type="non-terminal residue" evidence="2">
    <location>
        <position position="217"/>
    </location>
</feature>
<comment type="caution">
    <text evidence="2">The sequence shown here is derived from an EMBL/GenBank/DDBJ whole genome shotgun (WGS) entry which is preliminary data.</text>
</comment>
<dbReference type="EMBL" id="DPVG01000018">
    <property type="protein sequence ID" value="HCK23289.1"/>
    <property type="molecule type" value="Genomic_DNA"/>
</dbReference>
<dbReference type="Proteomes" id="UP000263098">
    <property type="component" value="Unassembled WGS sequence"/>
</dbReference>
<feature type="domain" description="Glycosyl hydrolase family 13 catalytic" evidence="1">
    <location>
        <begin position="11"/>
        <end position="144"/>
    </location>
</feature>
<dbReference type="GO" id="GO:0009313">
    <property type="term" value="P:oligosaccharide catabolic process"/>
    <property type="evidence" value="ECO:0007669"/>
    <property type="project" value="TreeGrafter"/>
</dbReference>
<dbReference type="Gene3D" id="3.20.20.80">
    <property type="entry name" value="Glycosidases"/>
    <property type="match status" value="1"/>
</dbReference>